<proteinExistence type="predicted"/>
<dbReference type="EMBL" id="LAZR01002211">
    <property type="protein sequence ID" value="KKN33033.1"/>
    <property type="molecule type" value="Genomic_DNA"/>
</dbReference>
<organism evidence="2">
    <name type="scientific">marine sediment metagenome</name>
    <dbReference type="NCBI Taxonomy" id="412755"/>
    <lineage>
        <taxon>unclassified sequences</taxon>
        <taxon>metagenomes</taxon>
        <taxon>ecological metagenomes</taxon>
    </lineage>
</organism>
<reference evidence="2" key="1">
    <citation type="journal article" date="2015" name="Nature">
        <title>Complex archaea that bridge the gap between prokaryotes and eukaryotes.</title>
        <authorList>
            <person name="Spang A."/>
            <person name="Saw J.H."/>
            <person name="Jorgensen S.L."/>
            <person name="Zaremba-Niedzwiedzka K."/>
            <person name="Martijn J."/>
            <person name="Lind A.E."/>
            <person name="van Eijk R."/>
            <person name="Schleper C."/>
            <person name="Guy L."/>
            <person name="Ettema T.J."/>
        </authorList>
    </citation>
    <scope>NUCLEOTIDE SEQUENCE</scope>
</reference>
<feature type="region of interest" description="Disordered" evidence="1">
    <location>
        <begin position="1"/>
        <end position="43"/>
    </location>
</feature>
<sequence>MEDNNTQRRTEDKKGNKSKPTEKERQTILEIQHDERVRKSQDS</sequence>
<name>A0A0F9SV40_9ZZZZ</name>
<evidence type="ECO:0000256" key="1">
    <source>
        <dbReference type="SAM" id="MobiDB-lite"/>
    </source>
</evidence>
<evidence type="ECO:0000313" key="2">
    <source>
        <dbReference type="EMBL" id="KKN33033.1"/>
    </source>
</evidence>
<dbReference type="AlphaFoldDB" id="A0A0F9SV40"/>
<comment type="caution">
    <text evidence="2">The sequence shown here is derived from an EMBL/GenBank/DDBJ whole genome shotgun (WGS) entry which is preliminary data.</text>
</comment>
<protein>
    <submittedName>
        <fullName evidence="2">Uncharacterized protein</fullName>
    </submittedName>
</protein>
<gene>
    <name evidence="2" type="ORF">LCGC14_0808020</name>
</gene>
<accession>A0A0F9SV40</accession>